<gene>
    <name evidence="1" type="ORF">F511_16769</name>
</gene>
<evidence type="ECO:0000313" key="1">
    <source>
        <dbReference type="EMBL" id="KZV30525.1"/>
    </source>
</evidence>
<dbReference type="EMBL" id="KV008257">
    <property type="protein sequence ID" value="KZV30525.1"/>
    <property type="molecule type" value="Genomic_DNA"/>
</dbReference>
<name>A0A2Z7B7S8_9LAMI</name>
<dbReference type="AlphaFoldDB" id="A0A2Z7B7S8"/>
<keyword evidence="2" id="KW-1185">Reference proteome</keyword>
<sequence length="82" mass="9059">MDENKVAQPSLSQGSRRVIVFEELISVGHLHKTTVGVVDLVGTVVRLRGTDWTWGWSSRWGSGHGRRSSAVEGRSWCGRVVV</sequence>
<organism evidence="1 2">
    <name type="scientific">Dorcoceras hygrometricum</name>
    <dbReference type="NCBI Taxonomy" id="472368"/>
    <lineage>
        <taxon>Eukaryota</taxon>
        <taxon>Viridiplantae</taxon>
        <taxon>Streptophyta</taxon>
        <taxon>Embryophyta</taxon>
        <taxon>Tracheophyta</taxon>
        <taxon>Spermatophyta</taxon>
        <taxon>Magnoliopsida</taxon>
        <taxon>eudicotyledons</taxon>
        <taxon>Gunneridae</taxon>
        <taxon>Pentapetalae</taxon>
        <taxon>asterids</taxon>
        <taxon>lamiids</taxon>
        <taxon>Lamiales</taxon>
        <taxon>Gesneriaceae</taxon>
        <taxon>Didymocarpoideae</taxon>
        <taxon>Trichosporeae</taxon>
        <taxon>Loxocarpinae</taxon>
        <taxon>Dorcoceras</taxon>
    </lineage>
</organism>
<dbReference type="Proteomes" id="UP000250235">
    <property type="component" value="Unassembled WGS sequence"/>
</dbReference>
<evidence type="ECO:0000313" key="2">
    <source>
        <dbReference type="Proteomes" id="UP000250235"/>
    </source>
</evidence>
<proteinExistence type="predicted"/>
<accession>A0A2Z7B7S8</accession>
<reference evidence="1 2" key="1">
    <citation type="journal article" date="2015" name="Proc. Natl. Acad. Sci. U.S.A.">
        <title>The resurrection genome of Boea hygrometrica: A blueprint for survival of dehydration.</title>
        <authorList>
            <person name="Xiao L."/>
            <person name="Yang G."/>
            <person name="Zhang L."/>
            <person name="Yang X."/>
            <person name="Zhao S."/>
            <person name="Ji Z."/>
            <person name="Zhou Q."/>
            <person name="Hu M."/>
            <person name="Wang Y."/>
            <person name="Chen M."/>
            <person name="Xu Y."/>
            <person name="Jin H."/>
            <person name="Xiao X."/>
            <person name="Hu G."/>
            <person name="Bao F."/>
            <person name="Hu Y."/>
            <person name="Wan P."/>
            <person name="Li L."/>
            <person name="Deng X."/>
            <person name="Kuang T."/>
            <person name="Xiang C."/>
            <person name="Zhu J.K."/>
            <person name="Oliver M.J."/>
            <person name="He Y."/>
        </authorList>
    </citation>
    <scope>NUCLEOTIDE SEQUENCE [LARGE SCALE GENOMIC DNA]</scope>
    <source>
        <strain evidence="2">cv. XS01</strain>
    </source>
</reference>
<protein>
    <submittedName>
        <fullName evidence="1">Uncharacterized protein</fullName>
    </submittedName>
</protein>